<dbReference type="Proteomes" id="UP000679126">
    <property type="component" value="Unassembled WGS sequence"/>
</dbReference>
<dbReference type="RefSeq" id="WP_209144581.1">
    <property type="nucleotide sequence ID" value="NZ_JAGHKP010000001.1"/>
</dbReference>
<dbReference type="EMBL" id="JAGHKP010000001">
    <property type="protein sequence ID" value="MBO9151923.1"/>
    <property type="molecule type" value="Genomic_DNA"/>
</dbReference>
<keyword evidence="2" id="KW-1185">Reference proteome</keyword>
<evidence type="ECO:0000313" key="1">
    <source>
        <dbReference type="EMBL" id="MBO9151923.1"/>
    </source>
</evidence>
<organism evidence="1 2">
    <name type="scientific">Chitinophaga chungangae</name>
    <dbReference type="NCBI Taxonomy" id="2821488"/>
    <lineage>
        <taxon>Bacteria</taxon>
        <taxon>Pseudomonadati</taxon>
        <taxon>Bacteroidota</taxon>
        <taxon>Chitinophagia</taxon>
        <taxon>Chitinophagales</taxon>
        <taxon>Chitinophagaceae</taxon>
        <taxon>Chitinophaga</taxon>
    </lineage>
</organism>
<evidence type="ECO:0000313" key="2">
    <source>
        <dbReference type="Proteomes" id="UP000679126"/>
    </source>
</evidence>
<protein>
    <submittedName>
        <fullName evidence="1">Uncharacterized protein</fullName>
    </submittedName>
</protein>
<comment type="caution">
    <text evidence="1">The sequence shown here is derived from an EMBL/GenBank/DDBJ whole genome shotgun (WGS) entry which is preliminary data.</text>
</comment>
<reference evidence="2" key="1">
    <citation type="submission" date="2021-03" db="EMBL/GenBank/DDBJ databases">
        <title>Assistant Professor.</title>
        <authorList>
            <person name="Huq M.A."/>
        </authorList>
    </citation>
    <scope>NUCLEOTIDE SEQUENCE [LARGE SCALE GENOMIC DNA]</scope>
    <source>
        <strain evidence="2">MAH-28</strain>
    </source>
</reference>
<proteinExistence type="predicted"/>
<accession>A0ABS3YB74</accession>
<name>A0ABS3YB74_9BACT</name>
<sequence>MYRTEVISKLFGRVGWRQEAGAPVVDSANLASKSKRYFQGAHSIISLKRIKETAGEVNMNDAAFNALLKTMQESSIAAVLDGVFNQSEIIEQRLEFDVCDQEPVLIENSGLFVGRKIKVSSNAARSVRVNAISLYFNGAGTFNIYLFNSLKKLPIKTLEVTTEADSIVVVEPDDWILNYMDGGVKSGVFYIGYFQSDLVGVKAYDQRPWSWICANCYRSDAIEAEAPTATDFVRTNPPITSRTYGLNIEFSSVNDYTEVIKQNPQAFDTAIGLQMGAMVVEQIMNSVRSNGTERISKEQAHQLYIDLNLEKMTEELPFSTGLKGQLNREMKRLNLNFFPKEKPFTITSPNDPCYTPRFNR</sequence>
<gene>
    <name evidence="1" type="ORF">J7I43_06870</name>
</gene>